<dbReference type="InParanoid" id="A0A139WEZ5"/>
<feature type="transmembrane region" description="Helical" evidence="10">
    <location>
        <begin position="7"/>
        <end position="26"/>
    </location>
</feature>
<keyword evidence="5 10" id="KW-0812">Transmembrane</keyword>
<dbReference type="GO" id="GO:0015886">
    <property type="term" value="P:heme transport"/>
    <property type="evidence" value="ECO:0000318"/>
    <property type="project" value="GO_Central"/>
</dbReference>
<evidence type="ECO:0000256" key="9">
    <source>
        <dbReference type="ARBA" id="ARBA00023228"/>
    </source>
</evidence>
<feature type="transmembrane region" description="Helical" evidence="10">
    <location>
        <begin position="32"/>
        <end position="51"/>
    </location>
</feature>
<evidence type="ECO:0000256" key="1">
    <source>
        <dbReference type="ARBA" id="ARBA00004155"/>
    </source>
</evidence>
<comment type="similarity">
    <text evidence="3">Belongs to the HRG family.</text>
</comment>
<gene>
    <name evidence="11" type="primary">AUGUSTUS-3.0.2_33837</name>
    <name evidence="11" type="ORF">TcasGA2_TC033837</name>
</gene>
<evidence type="ECO:0000256" key="4">
    <source>
        <dbReference type="ARBA" id="ARBA00022448"/>
    </source>
</evidence>
<reference evidence="11 12" key="2">
    <citation type="journal article" date="2010" name="Nucleic Acids Res.">
        <title>BeetleBase in 2010: revisions to provide comprehensive genomic information for Tribolium castaneum.</title>
        <authorList>
            <person name="Kim H.S."/>
            <person name="Murphy T."/>
            <person name="Xia J."/>
            <person name="Caragea D."/>
            <person name="Park Y."/>
            <person name="Beeman R.W."/>
            <person name="Lorenzen M.D."/>
            <person name="Butcher S."/>
            <person name="Manak J.R."/>
            <person name="Brown S.J."/>
        </authorList>
    </citation>
    <scope>GENOME REANNOTATION</scope>
    <source>
        <strain evidence="11 12">Georgia GA2</strain>
    </source>
</reference>
<keyword evidence="12" id="KW-1185">Reference proteome</keyword>
<evidence type="ECO:0000313" key="12">
    <source>
        <dbReference type="Proteomes" id="UP000007266"/>
    </source>
</evidence>
<feature type="transmembrane region" description="Helical" evidence="10">
    <location>
        <begin position="105"/>
        <end position="125"/>
    </location>
</feature>
<keyword evidence="7 10" id="KW-1133">Transmembrane helix</keyword>
<dbReference type="KEGG" id="tca:103313861"/>
<dbReference type="PANTHER" id="PTHR31525">
    <property type="entry name" value="HEME TRANSPORTER HRG1"/>
    <property type="match status" value="1"/>
</dbReference>
<dbReference type="Proteomes" id="UP000007266">
    <property type="component" value="Linkage group 7"/>
</dbReference>
<reference evidence="11 12" key="1">
    <citation type="journal article" date="2008" name="Nature">
        <title>The genome of the model beetle and pest Tribolium castaneum.</title>
        <authorList>
            <consortium name="Tribolium Genome Sequencing Consortium"/>
            <person name="Richards S."/>
            <person name="Gibbs R.A."/>
            <person name="Weinstock G.M."/>
            <person name="Brown S.J."/>
            <person name="Denell R."/>
            <person name="Beeman R.W."/>
            <person name="Gibbs R."/>
            <person name="Beeman R.W."/>
            <person name="Brown S.J."/>
            <person name="Bucher G."/>
            <person name="Friedrich M."/>
            <person name="Grimmelikhuijzen C.J."/>
            <person name="Klingler M."/>
            <person name="Lorenzen M."/>
            <person name="Richards S."/>
            <person name="Roth S."/>
            <person name="Schroder R."/>
            <person name="Tautz D."/>
            <person name="Zdobnov E.M."/>
            <person name="Muzny D."/>
            <person name="Gibbs R.A."/>
            <person name="Weinstock G.M."/>
            <person name="Attaway T."/>
            <person name="Bell S."/>
            <person name="Buhay C.J."/>
            <person name="Chandrabose M.N."/>
            <person name="Chavez D."/>
            <person name="Clerk-Blankenburg K.P."/>
            <person name="Cree A."/>
            <person name="Dao M."/>
            <person name="Davis C."/>
            <person name="Chacko J."/>
            <person name="Dinh H."/>
            <person name="Dugan-Rocha S."/>
            <person name="Fowler G."/>
            <person name="Garner T.T."/>
            <person name="Garnes J."/>
            <person name="Gnirke A."/>
            <person name="Hawes A."/>
            <person name="Hernandez J."/>
            <person name="Hines S."/>
            <person name="Holder M."/>
            <person name="Hume J."/>
            <person name="Jhangiani S.N."/>
            <person name="Joshi V."/>
            <person name="Khan Z.M."/>
            <person name="Jackson L."/>
            <person name="Kovar C."/>
            <person name="Kowis A."/>
            <person name="Lee S."/>
            <person name="Lewis L.R."/>
            <person name="Margolis J."/>
            <person name="Morgan M."/>
            <person name="Nazareth L.V."/>
            <person name="Nguyen N."/>
            <person name="Okwuonu G."/>
            <person name="Parker D."/>
            <person name="Richards S."/>
            <person name="Ruiz S.J."/>
            <person name="Santibanez J."/>
            <person name="Savard J."/>
            <person name="Scherer S.E."/>
            <person name="Schneider B."/>
            <person name="Sodergren E."/>
            <person name="Tautz D."/>
            <person name="Vattahil S."/>
            <person name="Villasana D."/>
            <person name="White C.S."/>
            <person name="Wright R."/>
            <person name="Park Y."/>
            <person name="Beeman R.W."/>
            <person name="Lord J."/>
            <person name="Oppert B."/>
            <person name="Lorenzen M."/>
            <person name="Brown S."/>
            <person name="Wang L."/>
            <person name="Savard J."/>
            <person name="Tautz D."/>
            <person name="Richards S."/>
            <person name="Weinstock G."/>
            <person name="Gibbs R.A."/>
            <person name="Liu Y."/>
            <person name="Worley K."/>
            <person name="Weinstock G."/>
            <person name="Elsik C.G."/>
            <person name="Reese J.T."/>
            <person name="Elhaik E."/>
            <person name="Landan G."/>
            <person name="Graur D."/>
            <person name="Arensburger P."/>
            <person name="Atkinson P."/>
            <person name="Beeman R.W."/>
            <person name="Beidler J."/>
            <person name="Brown S.J."/>
            <person name="Demuth J.P."/>
            <person name="Drury D.W."/>
            <person name="Du Y.Z."/>
            <person name="Fujiwara H."/>
            <person name="Lorenzen M."/>
            <person name="Maselli V."/>
            <person name="Osanai M."/>
            <person name="Park Y."/>
            <person name="Robertson H.M."/>
            <person name="Tu Z."/>
            <person name="Wang J.J."/>
            <person name="Wang S."/>
            <person name="Richards S."/>
            <person name="Song H."/>
            <person name="Zhang L."/>
            <person name="Sodergren E."/>
            <person name="Werner D."/>
            <person name="Stanke M."/>
            <person name="Morgenstern B."/>
            <person name="Solovyev V."/>
            <person name="Kosarev P."/>
            <person name="Brown G."/>
            <person name="Chen H.C."/>
            <person name="Ermolaeva O."/>
            <person name="Hlavina W."/>
            <person name="Kapustin Y."/>
            <person name="Kiryutin B."/>
            <person name="Kitts P."/>
            <person name="Maglott D."/>
            <person name="Pruitt K."/>
            <person name="Sapojnikov V."/>
            <person name="Souvorov A."/>
            <person name="Mackey A.J."/>
            <person name="Waterhouse R.M."/>
            <person name="Wyder S."/>
            <person name="Zdobnov E.M."/>
            <person name="Zdobnov E.M."/>
            <person name="Wyder S."/>
            <person name="Kriventseva E.V."/>
            <person name="Kadowaki T."/>
            <person name="Bork P."/>
            <person name="Aranda M."/>
            <person name="Bao R."/>
            <person name="Beermann A."/>
            <person name="Berns N."/>
            <person name="Bolognesi R."/>
            <person name="Bonneton F."/>
            <person name="Bopp D."/>
            <person name="Brown S.J."/>
            <person name="Bucher G."/>
            <person name="Butts T."/>
            <person name="Chaumot A."/>
            <person name="Denell R.E."/>
            <person name="Ferrier D.E."/>
            <person name="Friedrich M."/>
            <person name="Gordon C.M."/>
            <person name="Jindra M."/>
            <person name="Klingler M."/>
            <person name="Lan Q."/>
            <person name="Lattorff H.M."/>
            <person name="Laudet V."/>
            <person name="von Levetsow C."/>
            <person name="Liu Z."/>
            <person name="Lutz R."/>
            <person name="Lynch J.A."/>
            <person name="da Fonseca R.N."/>
            <person name="Posnien N."/>
            <person name="Reuter R."/>
            <person name="Roth S."/>
            <person name="Savard J."/>
            <person name="Schinko J.B."/>
            <person name="Schmitt C."/>
            <person name="Schoppmeier M."/>
            <person name="Schroder R."/>
            <person name="Shippy T.D."/>
            <person name="Simonnet F."/>
            <person name="Marques-Souza H."/>
            <person name="Tautz D."/>
            <person name="Tomoyasu Y."/>
            <person name="Trauner J."/>
            <person name="Van der Zee M."/>
            <person name="Vervoort M."/>
            <person name="Wittkopp N."/>
            <person name="Wimmer E.A."/>
            <person name="Yang X."/>
            <person name="Jones A.K."/>
            <person name="Sattelle D.B."/>
            <person name="Ebert P.R."/>
            <person name="Nelson D."/>
            <person name="Scott J.G."/>
            <person name="Beeman R.W."/>
            <person name="Muthukrishnan S."/>
            <person name="Kramer K.J."/>
            <person name="Arakane Y."/>
            <person name="Beeman R.W."/>
            <person name="Zhu Q."/>
            <person name="Hogenkamp D."/>
            <person name="Dixit R."/>
            <person name="Oppert B."/>
            <person name="Jiang H."/>
            <person name="Zou Z."/>
            <person name="Marshall J."/>
            <person name="Elpidina E."/>
            <person name="Vinokurov K."/>
            <person name="Oppert C."/>
            <person name="Zou Z."/>
            <person name="Evans J."/>
            <person name="Lu Z."/>
            <person name="Zhao P."/>
            <person name="Sumathipala N."/>
            <person name="Altincicek B."/>
            <person name="Vilcinskas A."/>
            <person name="Williams M."/>
            <person name="Hultmark D."/>
            <person name="Hetru C."/>
            <person name="Jiang H."/>
            <person name="Grimmelikhuijzen C.J."/>
            <person name="Hauser F."/>
            <person name="Cazzamali G."/>
            <person name="Williamson M."/>
            <person name="Park Y."/>
            <person name="Li B."/>
            <person name="Tanaka Y."/>
            <person name="Predel R."/>
            <person name="Neupert S."/>
            <person name="Schachtner J."/>
            <person name="Verleyen P."/>
            <person name="Raible F."/>
            <person name="Bork P."/>
            <person name="Friedrich M."/>
            <person name="Walden K.K."/>
            <person name="Robertson H.M."/>
            <person name="Angeli S."/>
            <person name="Foret S."/>
            <person name="Bucher G."/>
            <person name="Schuetz S."/>
            <person name="Maleszka R."/>
            <person name="Wimmer E.A."/>
            <person name="Beeman R.W."/>
            <person name="Lorenzen M."/>
            <person name="Tomoyasu Y."/>
            <person name="Miller S.C."/>
            <person name="Grossmann D."/>
            <person name="Bucher G."/>
        </authorList>
    </citation>
    <scope>NUCLEOTIDE SEQUENCE [LARGE SCALE GENOMIC DNA]</scope>
    <source>
        <strain evidence="11 12">Georgia GA2</strain>
    </source>
</reference>
<dbReference type="PANTHER" id="PTHR31525:SF1">
    <property type="entry name" value="HEME TRANSPORTER HRG1"/>
    <property type="match status" value="1"/>
</dbReference>
<evidence type="ECO:0000256" key="5">
    <source>
        <dbReference type="ARBA" id="ARBA00022692"/>
    </source>
</evidence>
<dbReference type="GO" id="GO:0005765">
    <property type="term" value="C:lysosomal membrane"/>
    <property type="evidence" value="ECO:0000318"/>
    <property type="project" value="GO_Central"/>
</dbReference>
<dbReference type="GO" id="GO:0015232">
    <property type="term" value="F:heme transmembrane transporter activity"/>
    <property type="evidence" value="ECO:0000318"/>
    <property type="project" value="GO_Central"/>
</dbReference>
<keyword evidence="8 10" id="KW-0472">Membrane</keyword>
<evidence type="ECO:0000256" key="10">
    <source>
        <dbReference type="SAM" id="Phobius"/>
    </source>
</evidence>
<keyword evidence="4" id="KW-0813">Transport</keyword>
<dbReference type="GO" id="GO:0010008">
    <property type="term" value="C:endosome membrane"/>
    <property type="evidence" value="ECO:0007669"/>
    <property type="project" value="UniProtKB-SubCell"/>
</dbReference>
<evidence type="ECO:0000256" key="2">
    <source>
        <dbReference type="ARBA" id="ARBA00004337"/>
    </source>
</evidence>
<accession>A0A139WEZ5</accession>
<dbReference type="GO" id="GO:0020037">
    <property type="term" value="F:heme binding"/>
    <property type="evidence" value="ECO:0000318"/>
    <property type="project" value="GO_Central"/>
</dbReference>
<evidence type="ECO:0000256" key="7">
    <source>
        <dbReference type="ARBA" id="ARBA00022989"/>
    </source>
</evidence>
<proteinExistence type="inferred from homology"/>
<evidence type="ECO:0000256" key="8">
    <source>
        <dbReference type="ARBA" id="ARBA00023136"/>
    </source>
</evidence>
<dbReference type="EMBL" id="KQ971354">
    <property type="protein sequence ID" value="KYB26514.1"/>
    <property type="molecule type" value="Genomic_DNA"/>
</dbReference>
<dbReference type="GO" id="GO:0005886">
    <property type="term" value="C:plasma membrane"/>
    <property type="evidence" value="ECO:0000318"/>
    <property type="project" value="GO_Central"/>
</dbReference>
<dbReference type="InterPro" id="IPR026218">
    <property type="entry name" value="HRG"/>
</dbReference>
<evidence type="ECO:0000313" key="11">
    <source>
        <dbReference type="EMBL" id="KYB26514.1"/>
    </source>
</evidence>
<evidence type="ECO:0000256" key="6">
    <source>
        <dbReference type="ARBA" id="ARBA00022753"/>
    </source>
</evidence>
<dbReference type="AlphaFoldDB" id="A0A139WEZ5"/>
<keyword evidence="9" id="KW-0458">Lysosome</keyword>
<dbReference type="OrthoDB" id="5954402at2759"/>
<name>A0A139WEZ5_TRICA</name>
<keyword evidence="6" id="KW-0967">Endosome</keyword>
<dbReference type="STRING" id="7070.A0A139WEZ5"/>
<comment type="subcellular location">
    <subcellularLocation>
        <location evidence="2">Endosome membrane</location>
        <topology evidence="2">Multi-pass membrane protein</topology>
    </subcellularLocation>
    <subcellularLocation>
        <location evidence="1">Lysosome membrane</location>
        <topology evidence="1">Multi-pass membrane protein</topology>
    </subcellularLocation>
</comment>
<evidence type="ECO:0000256" key="3">
    <source>
        <dbReference type="ARBA" id="ARBA00006203"/>
    </source>
</evidence>
<feature type="transmembrane region" description="Helical" evidence="10">
    <location>
        <begin position="72"/>
        <end position="93"/>
    </location>
</feature>
<sequence>MSLLRFTFSFVYSLVGVSGFGAFIILNNYAAAILAIITGFISIITSHIHFLDFKNKLPDWYTPQQLRQMSSFGIYCFAISTSALVYFSVIEIMQKRPIMPIEDSAVIPMIWCLITLKSGLILAYFGRYYSRQNDHISITEEPATQPNEEAEEITP</sequence>
<organism evidence="11 12">
    <name type="scientific">Tribolium castaneum</name>
    <name type="common">Red flour beetle</name>
    <dbReference type="NCBI Taxonomy" id="7070"/>
    <lineage>
        <taxon>Eukaryota</taxon>
        <taxon>Metazoa</taxon>
        <taxon>Ecdysozoa</taxon>
        <taxon>Arthropoda</taxon>
        <taxon>Hexapoda</taxon>
        <taxon>Insecta</taxon>
        <taxon>Pterygota</taxon>
        <taxon>Neoptera</taxon>
        <taxon>Endopterygota</taxon>
        <taxon>Coleoptera</taxon>
        <taxon>Polyphaga</taxon>
        <taxon>Cucujiformia</taxon>
        <taxon>Tenebrionidae</taxon>
        <taxon>Tenebrionidae incertae sedis</taxon>
        <taxon>Tribolium</taxon>
    </lineage>
</organism>
<protein>
    <submittedName>
        <fullName evidence="11">Uncharacterized protein</fullName>
    </submittedName>
</protein>